<sequence length="120" mass="13940">CSICGEKFYWNAELIRHNKEHFKMENRCESSLLEPREVPIGDFQLYPVEEEESTDTVNVMENGRPSRNAPRPLRYTDVQVNSDRNFKSSKDAPSEEYRCEICSRVFQTKTSLIGHTNAAH</sequence>
<dbReference type="PROSITE" id="PS00028">
    <property type="entry name" value="ZINC_FINGER_C2H2_1"/>
    <property type="match status" value="2"/>
</dbReference>
<feature type="non-terminal residue" evidence="4">
    <location>
        <position position="1"/>
    </location>
</feature>
<evidence type="ECO:0000256" key="1">
    <source>
        <dbReference type="PROSITE-ProRule" id="PRU00042"/>
    </source>
</evidence>
<gene>
    <name evidence="4" type="ORF">PENTCL1PPCAC_12499</name>
</gene>
<dbReference type="EMBL" id="BTSX01000003">
    <property type="protein sequence ID" value="GMS90324.1"/>
    <property type="molecule type" value="Genomic_DNA"/>
</dbReference>
<keyword evidence="1" id="KW-0479">Metal-binding</keyword>
<dbReference type="InterPro" id="IPR013087">
    <property type="entry name" value="Znf_C2H2_type"/>
</dbReference>
<evidence type="ECO:0000259" key="3">
    <source>
        <dbReference type="PROSITE" id="PS50157"/>
    </source>
</evidence>
<comment type="caution">
    <text evidence="4">The sequence shown here is derived from an EMBL/GenBank/DDBJ whole genome shotgun (WGS) entry which is preliminary data.</text>
</comment>
<accession>A0AAV5TC80</accession>
<name>A0AAV5TC80_9BILA</name>
<dbReference type="PROSITE" id="PS50157">
    <property type="entry name" value="ZINC_FINGER_C2H2_2"/>
    <property type="match status" value="2"/>
</dbReference>
<dbReference type="AlphaFoldDB" id="A0AAV5TC80"/>
<evidence type="ECO:0000313" key="5">
    <source>
        <dbReference type="Proteomes" id="UP001432027"/>
    </source>
</evidence>
<keyword evidence="5" id="KW-1185">Reference proteome</keyword>
<evidence type="ECO:0000256" key="2">
    <source>
        <dbReference type="SAM" id="MobiDB-lite"/>
    </source>
</evidence>
<dbReference type="InterPro" id="IPR036236">
    <property type="entry name" value="Znf_C2H2_sf"/>
</dbReference>
<protein>
    <recommendedName>
        <fullName evidence="3">C2H2-type domain-containing protein</fullName>
    </recommendedName>
</protein>
<feature type="region of interest" description="Disordered" evidence="2">
    <location>
        <begin position="51"/>
        <end position="72"/>
    </location>
</feature>
<keyword evidence="1" id="KW-0863">Zinc-finger</keyword>
<proteinExistence type="predicted"/>
<organism evidence="4 5">
    <name type="scientific">Pristionchus entomophagus</name>
    <dbReference type="NCBI Taxonomy" id="358040"/>
    <lineage>
        <taxon>Eukaryota</taxon>
        <taxon>Metazoa</taxon>
        <taxon>Ecdysozoa</taxon>
        <taxon>Nematoda</taxon>
        <taxon>Chromadorea</taxon>
        <taxon>Rhabditida</taxon>
        <taxon>Rhabditina</taxon>
        <taxon>Diplogasteromorpha</taxon>
        <taxon>Diplogasteroidea</taxon>
        <taxon>Neodiplogasteridae</taxon>
        <taxon>Pristionchus</taxon>
    </lineage>
</organism>
<dbReference type="Pfam" id="PF13912">
    <property type="entry name" value="zf-C2H2_6"/>
    <property type="match status" value="1"/>
</dbReference>
<reference evidence="4" key="1">
    <citation type="submission" date="2023-10" db="EMBL/GenBank/DDBJ databases">
        <title>Genome assembly of Pristionchus species.</title>
        <authorList>
            <person name="Yoshida K."/>
            <person name="Sommer R.J."/>
        </authorList>
    </citation>
    <scope>NUCLEOTIDE SEQUENCE</scope>
    <source>
        <strain evidence="4">RS0144</strain>
    </source>
</reference>
<evidence type="ECO:0000313" key="4">
    <source>
        <dbReference type="EMBL" id="GMS90324.1"/>
    </source>
</evidence>
<dbReference type="Gene3D" id="3.30.160.60">
    <property type="entry name" value="Classic Zinc Finger"/>
    <property type="match status" value="1"/>
</dbReference>
<dbReference type="GO" id="GO:0008270">
    <property type="term" value="F:zinc ion binding"/>
    <property type="evidence" value="ECO:0007669"/>
    <property type="project" value="UniProtKB-KW"/>
</dbReference>
<keyword evidence="1" id="KW-0862">Zinc</keyword>
<feature type="domain" description="C2H2-type" evidence="3">
    <location>
        <begin position="97"/>
        <end position="120"/>
    </location>
</feature>
<feature type="non-terminal residue" evidence="4">
    <location>
        <position position="120"/>
    </location>
</feature>
<feature type="domain" description="C2H2-type" evidence="3">
    <location>
        <begin position="1"/>
        <end position="26"/>
    </location>
</feature>
<dbReference type="Proteomes" id="UP001432027">
    <property type="component" value="Unassembled WGS sequence"/>
</dbReference>
<dbReference type="SMART" id="SM00355">
    <property type="entry name" value="ZnF_C2H2"/>
    <property type="match status" value="2"/>
</dbReference>
<dbReference type="SUPFAM" id="SSF57667">
    <property type="entry name" value="beta-beta-alpha zinc fingers"/>
    <property type="match status" value="1"/>
</dbReference>